<protein>
    <submittedName>
        <fullName evidence="1">Uncharacterized protein</fullName>
    </submittedName>
</protein>
<dbReference type="InterPro" id="IPR036691">
    <property type="entry name" value="Endo/exonu/phosph_ase_sf"/>
</dbReference>
<dbReference type="Proteomes" id="UP000026915">
    <property type="component" value="Chromosome 2"/>
</dbReference>
<dbReference type="EMBL" id="CM001880">
    <property type="protein sequence ID" value="EOX99269.1"/>
    <property type="molecule type" value="Genomic_DNA"/>
</dbReference>
<dbReference type="PANTHER" id="PTHR33710">
    <property type="entry name" value="BNAC02G09200D PROTEIN"/>
    <property type="match status" value="1"/>
</dbReference>
<evidence type="ECO:0000313" key="2">
    <source>
        <dbReference type="Proteomes" id="UP000026915"/>
    </source>
</evidence>
<evidence type="ECO:0000313" key="1">
    <source>
        <dbReference type="EMBL" id="EOX99269.1"/>
    </source>
</evidence>
<gene>
    <name evidence="1" type="ORF">TCM_007879</name>
</gene>
<organism evidence="1 2">
    <name type="scientific">Theobroma cacao</name>
    <name type="common">Cacao</name>
    <name type="synonym">Cocoa</name>
    <dbReference type="NCBI Taxonomy" id="3641"/>
    <lineage>
        <taxon>Eukaryota</taxon>
        <taxon>Viridiplantae</taxon>
        <taxon>Streptophyta</taxon>
        <taxon>Embryophyta</taxon>
        <taxon>Tracheophyta</taxon>
        <taxon>Spermatophyta</taxon>
        <taxon>Magnoliopsida</taxon>
        <taxon>eudicotyledons</taxon>
        <taxon>Gunneridae</taxon>
        <taxon>Pentapetalae</taxon>
        <taxon>rosids</taxon>
        <taxon>malvids</taxon>
        <taxon>Malvales</taxon>
        <taxon>Malvaceae</taxon>
        <taxon>Byttnerioideae</taxon>
        <taxon>Theobroma</taxon>
    </lineage>
</organism>
<dbReference type="SUPFAM" id="SSF56219">
    <property type="entry name" value="DNase I-like"/>
    <property type="match status" value="1"/>
</dbReference>
<dbReference type="InParanoid" id="A0A061E2L6"/>
<accession>A0A061E2L6</accession>
<dbReference type="Gramene" id="EOX99269">
    <property type="protein sequence ID" value="EOX99269"/>
    <property type="gene ID" value="TCM_007879"/>
</dbReference>
<dbReference type="AlphaFoldDB" id="A0A061E2L6"/>
<dbReference type="HOGENOM" id="CLU_180386_0_0_1"/>
<sequence>MSTNGKKSVMGVPKVHLWGAMEEFATAILECGLMDAGYEGNQYSWANSCMFQRLDRVLYNMEWSELFSITRVQHLTRAGSDQAPLSYVESKRPTSFRF</sequence>
<keyword evidence="2" id="KW-1185">Reference proteome</keyword>
<dbReference type="PANTHER" id="PTHR33710:SF62">
    <property type="entry name" value="DUF4283 DOMAIN PROTEIN"/>
    <property type="match status" value="1"/>
</dbReference>
<proteinExistence type="predicted"/>
<reference evidence="1 2" key="1">
    <citation type="journal article" date="2013" name="Genome Biol.">
        <title>The genome sequence of the most widely cultivated cacao type and its use to identify candidate genes regulating pod color.</title>
        <authorList>
            <person name="Motamayor J.C."/>
            <person name="Mockaitis K."/>
            <person name="Schmutz J."/>
            <person name="Haiminen N."/>
            <person name="Iii D.L."/>
            <person name="Cornejo O."/>
            <person name="Findley S.D."/>
            <person name="Zheng P."/>
            <person name="Utro F."/>
            <person name="Royaert S."/>
            <person name="Saski C."/>
            <person name="Jenkins J."/>
            <person name="Podicheti R."/>
            <person name="Zhao M."/>
            <person name="Scheffler B.E."/>
            <person name="Stack J.C."/>
            <person name="Feltus F.A."/>
            <person name="Mustiga G.M."/>
            <person name="Amores F."/>
            <person name="Phillips W."/>
            <person name="Marelli J.P."/>
            <person name="May G.D."/>
            <person name="Shapiro H."/>
            <person name="Ma J."/>
            <person name="Bustamante C.D."/>
            <person name="Schnell R.J."/>
            <person name="Main D."/>
            <person name="Gilbert D."/>
            <person name="Parida L."/>
            <person name="Kuhn D.N."/>
        </authorList>
    </citation>
    <scope>NUCLEOTIDE SEQUENCE [LARGE SCALE GENOMIC DNA]</scope>
    <source>
        <strain evidence="2">cv. Matina 1-6</strain>
    </source>
</reference>
<name>A0A061E2L6_THECC</name>